<reference evidence="2 3" key="1">
    <citation type="journal article" date="2004" name="Science">
        <title>The genome of the diatom Thalassiosira pseudonana: ecology, evolution, and metabolism.</title>
        <authorList>
            <person name="Armbrust E.V."/>
            <person name="Berges J.A."/>
            <person name="Bowler C."/>
            <person name="Green B.R."/>
            <person name="Martinez D."/>
            <person name="Putnam N.H."/>
            <person name="Zhou S."/>
            <person name="Allen A.E."/>
            <person name="Apt K.E."/>
            <person name="Bechner M."/>
            <person name="Brzezinski M.A."/>
            <person name="Chaal B.K."/>
            <person name="Chiovitti A."/>
            <person name="Davis A.K."/>
            <person name="Demarest M.S."/>
            <person name="Detter J.C."/>
            <person name="Glavina T."/>
            <person name="Goodstein D."/>
            <person name="Hadi M.Z."/>
            <person name="Hellsten U."/>
            <person name="Hildebrand M."/>
            <person name="Jenkins B.D."/>
            <person name="Jurka J."/>
            <person name="Kapitonov V.V."/>
            <person name="Kroger N."/>
            <person name="Lau W.W."/>
            <person name="Lane T.W."/>
            <person name="Larimer F.W."/>
            <person name="Lippmeier J.C."/>
            <person name="Lucas S."/>
            <person name="Medina M."/>
            <person name="Montsant A."/>
            <person name="Obornik M."/>
            <person name="Parker M.S."/>
            <person name="Palenik B."/>
            <person name="Pazour G.J."/>
            <person name="Richardson P.M."/>
            <person name="Rynearson T.A."/>
            <person name="Saito M.A."/>
            <person name="Schwartz D.C."/>
            <person name="Thamatrakoln K."/>
            <person name="Valentin K."/>
            <person name="Vardi A."/>
            <person name="Wilkerson F.P."/>
            <person name="Rokhsar D.S."/>
        </authorList>
    </citation>
    <scope>NUCLEOTIDE SEQUENCE [LARGE SCALE GENOMIC DNA]</scope>
    <source>
        <strain evidence="2 3">CCMP1335</strain>
    </source>
</reference>
<gene>
    <name evidence="2" type="ORF">THAPS_23462</name>
</gene>
<dbReference type="GeneID" id="7444116"/>
<feature type="compositionally biased region" description="Polar residues" evidence="1">
    <location>
        <begin position="79"/>
        <end position="90"/>
    </location>
</feature>
<feature type="region of interest" description="Disordered" evidence="1">
    <location>
        <begin position="109"/>
        <end position="150"/>
    </location>
</feature>
<evidence type="ECO:0000313" key="3">
    <source>
        <dbReference type="Proteomes" id="UP000001449"/>
    </source>
</evidence>
<evidence type="ECO:0000313" key="2">
    <source>
        <dbReference type="EMBL" id="ACI64897.1"/>
    </source>
</evidence>
<dbReference type="Proteomes" id="UP000001449">
    <property type="component" value="Chromosome 7"/>
</dbReference>
<dbReference type="HOGENOM" id="CLU_377457_0_0_1"/>
<dbReference type="InParanoid" id="B5YMZ6"/>
<dbReference type="eggNOG" id="ENOG502SRS0">
    <property type="taxonomic scope" value="Eukaryota"/>
</dbReference>
<feature type="compositionally biased region" description="Low complexity" evidence="1">
    <location>
        <begin position="140"/>
        <end position="150"/>
    </location>
</feature>
<accession>B5YMZ6</accession>
<organism evidence="2 3">
    <name type="scientific">Thalassiosira pseudonana</name>
    <name type="common">Marine diatom</name>
    <name type="synonym">Cyclotella nana</name>
    <dbReference type="NCBI Taxonomy" id="35128"/>
    <lineage>
        <taxon>Eukaryota</taxon>
        <taxon>Sar</taxon>
        <taxon>Stramenopiles</taxon>
        <taxon>Ochrophyta</taxon>
        <taxon>Bacillariophyta</taxon>
        <taxon>Coscinodiscophyceae</taxon>
        <taxon>Thalassiosirophycidae</taxon>
        <taxon>Thalassiosirales</taxon>
        <taxon>Thalassiosiraceae</taxon>
        <taxon>Thalassiosira</taxon>
    </lineage>
</organism>
<evidence type="ECO:0000256" key="1">
    <source>
        <dbReference type="SAM" id="MobiDB-lite"/>
    </source>
</evidence>
<name>B5YMZ6_THAPS</name>
<proteinExistence type="predicted"/>
<feature type="compositionally biased region" description="Low complexity" evidence="1">
    <location>
        <begin position="110"/>
        <end position="119"/>
    </location>
</feature>
<feature type="region of interest" description="Disordered" evidence="1">
    <location>
        <begin position="23"/>
        <end position="90"/>
    </location>
</feature>
<dbReference type="EMBL" id="CP001160">
    <property type="protein sequence ID" value="ACI64897.1"/>
    <property type="molecule type" value="Genomic_DNA"/>
</dbReference>
<feature type="region of interest" description="Disordered" evidence="1">
    <location>
        <begin position="417"/>
        <end position="440"/>
    </location>
</feature>
<reference evidence="2 3" key="2">
    <citation type="journal article" date="2008" name="Nature">
        <title>The Phaeodactylum genome reveals the evolutionary history of diatom genomes.</title>
        <authorList>
            <person name="Bowler C."/>
            <person name="Allen A.E."/>
            <person name="Badger J.H."/>
            <person name="Grimwood J."/>
            <person name="Jabbari K."/>
            <person name="Kuo A."/>
            <person name="Maheswari U."/>
            <person name="Martens C."/>
            <person name="Maumus F."/>
            <person name="Otillar R.P."/>
            <person name="Rayko E."/>
            <person name="Salamov A."/>
            <person name="Vandepoele K."/>
            <person name="Beszteri B."/>
            <person name="Gruber A."/>
            <person name="Heijde M."/>
            <person name="Katinka M."/>
            <person name="Mock T."/>
            <person name="Valentin K."/>
            <person name="Verret F."/>
            <person name="Berges J.A."/>
            <person name="Brownlee C."/>
            <person name="Cadoret J.P."/>
            <person name="Chiovitti A."/>
            <person name="Choi C.J."/>
            <person name="Coesel S."/>
            <person name="De Martino A."/>
            <person name="Detter J.C."/>
            <person name="Durkin C."/>
            <person name="Falciatore A."/>
            <person name="Fournet J."/>
            <person name="Haruta M."/>
            <person name="Huysman M.J."/>
            <person name="Jenkins B.D."/>
            <person name="Jiroutova K."/>
            <person name="Jorgensen R.E."/>
            <person name="Joubert Y."/>
            <person name="Kaplan A."/>
            <person name="Kroger N."/>
            <person name="Kroth P.G."/>
            <person name="La Roche J."/>
            <person name="Lindquist E."/>
            <person name="Lommer M."/>
            <person name="Martin-Jezequel V."/>
            <person name="Lopez P.J."/>
            <person name="Lucas S."/>
            <person name="Mangogna M."/>
            <person name="McGinnis K."/>
            <person name="Medlin L.K."/>
            <person name="Montsant A."/>
            <person name="Oudot-Le Secq M.P."/>
            <person name="Napoli C."/>
            <person name="Obornik M."/>
            <person name="Parker M.S."/>
            <person name="Petit J.L."/>
            <person name="Porcel B.M."/>
            <person name="Poulsen N."/>
            <person name="Robison M."/>
            <person name="Rychlewski L."/>
            <person name="Rynearson T.A."/>
            <person name="Schmutz J."/>
            <person name="Shapiro H."/>
            <person name="Siaut M."/>
            <person name="Stanley M."/>
            <person name="Sussman M.R."/>
            <person name="Taylor A.R."/>
            <person name="Vardi A."/>
            <person name="von Dassow P."/>
            <person name="Vyverman W."/>
            <person name="Willis A."/>
            <person name="Wyrwicz L.S."/>
            <person name="Rokhsar D.S."/>
            <person name="Weissenbach J."/>
            <person name="Armbrust E.V."/>
            <person name="Green B.R."/>
            <person name="Van de Peer Y."/>
            <person name="Grigoriev I.V."/>
        </authorList>
    </citation>
    <scope>NUCLEOTIDE SEQUENCE [LARGE SCALE GENOMIC DNA]</scope>
    <source>
        <strain evidence="2 3">CCMP1335</strain>
    </source>
</reference>
<sequence length="735" mass="77410">MILKFNLYSIAGAAALIGSSNTSDAFTSTHHQQRGRMSPSSSSITTRSTSSSSSSSKATTTATYGLNPDWDNGDFLSSLGGSQEEQTQANEKYEKFAQNREAMNEWRWNQMQQQQSPPQRGTLTQLGATPSGGGGEERPSGGPSPEFLQKMGLSGQEDLDQLQQQRMMAAAPQPSQVPTQFVPQQQQPQAAMAAPPQQQFYDANGNPVTMPMVYDANGNLVPFNPQPATPQQMQQVPTAPLIIEPPLPPTTKPKDDSDTPRPAGYNPDTYTMSNTADVYFAQLKQDSKVRKVAWLSGDYERANKVFEDDSVKRIGESWVDNPYTKEQNTLEAAAQIRGAVQMQFTGHDHENSTPSGVSYKKKLAEMKAKRGVGANAGVKSVGSNTATVAAAVVPSPQKVEQSPLEAMAKAAAAASVVPPKPFSPPVSLQKPEVSTDPVRTTPVMSTPAPIMQSATPAAAAAEVPADDDEETRRKVRTLQGLLLKHRGGPGFGAGRLKAPEAQRLENTLEEVARILRAESLGSSSPVAAAQPKPKAVPAGLKPVPAGLKPVPAGLKPVPAGLKPVAALSAPPAPANVAASSSSSSVGPMAGSVACVEAVLKVYKEASPSERELLIVPLREAFMAAASTANKIIAEAELSAHKQAMGTTNAATVTAQPAKESQPMMGFPTSYDVAKPEVPSASSGGSNDAKLEEAYNALVNSSGNGKFGLKNISGDEANELADQLSVMRGVLLEELN</sequence>
<feature type="region of interest" description="Disordered" evidence="1">
    <location>
        <begin position="246"/>
        <end position="270"/>
    </location>
</feature>
<dbReference type="AlphaFoldDB" id="B5YMZ6"/>
<dbReference type="KEGG" id="tps:THAPS_23462"/>
<dbReference type="PaxDb" id="35128-Thaps23462"/>
<dbReference type="RefSeq" id="XP_002296180.1">
    <property type="nucleotide sequence ID" value="XM_002296144.1"/>
</dbReference>
<protein>
    <submittedName>
        <fullName evidence="2">Uncharacterized protein</fullName>
    </submittedName>
</protein>
<dbReference type="OMA" id="RKANERC"/>
<feature type="compositionally biased region" description="Low complexity" evidence="1">
    <location>
        <begin position="38"/>
        <end position="63"/>
    </location>
</feature>
<keyword evidence="3" id="KW-1185">Reference proteome</keyword>